<dbReference type="Gene3D" id="1.10.238.10">
    <property type="entry name" value="EF-hand"/>
    <property type="match status" value="1"/>
</dbReference>
<name>A0A812JPE3_9DINO</name>
<dbReference type="PANTHER" id="PTHR42687">
    <property type="entry name" value="L-THREONINE 3-DEHYDROGENASE"/>
    <property type="match status" value="1"/>
</dbReference>
<evidence type="ECO:0000313" key="10">
    <source>
        <dbReference type="Proteomes" id="UP000604046"/>
    </source>
</evidence>
<dbReference type="InterPro" id="IPR051225">
    <property type="entry name" value="NAD(P)_epim/dehydratase"/>
</dbReference>
<dbReference type="GO" id="GO:0006567">
    <property type="term" value="P:L-threonine catabolic process"/>
    <property type="evidence" value="ECO:0007669"/>
    <property type="project" value="TreeGrafter"/>
</dbReference>
<evidence type="ECO:0000313" key="9">
    <source>
        <dbReference type="EMBL" id="CAE7210591.1"/>
    </source>
</evidence>
<dbReference type="PROSITE" id="PS00018">
    <property type="entry name" value="EF_HAND_1"/>
    <property type="match status" value="1"/>
</dbReference>
<dbReference type="GO" id="GO:0005819">
    <property type="term" value="C:spindle"/>
    <property type="evidence" value="ECO:0007669"/>
    <property type="project" value="UniProtKB-SubCell"/>
</dbReference>
<dbReference type="InterPro" id="IPR036291">
    <property type="entry name" value="NAD(P)-bd_dom_sf"/>
</dbReference>
<dbReference type="OrthoDB" id="445099at2759"/>
<dbReference type="SUPFAM" id="SSF51735">
    <property type="entry name" value="NAD(P)-binding Rossmann-fold domains"/>
    <property type="match status" value="1"/>
</dbReference>
<evidence type="ECO:0000256" key="5">
    <source>
        <dbReference type="ARBA" id="ARBA00023212"/>
    </source>
</evidence>
<feature type="compositionally biased region" description="Basic and acidic residues" evidence="7">
    <location>
        <begin position="476"/>
        <end position="493"/>
    </location>
</feature>
<reference evidence="9" key="1">
    <citation type="submission" date="2021-02" db="EMBL/GenBank/DDBJ databases">
        <authorList>
            <person name="Dougan E. K."/>
            <person name="Rhodes N."/>
            <person name="Thang M."/>
            <person name="Chan C."/>
        </authorList>
    </citation>
    <scope>NUCLEOTIDE SEQUENCE</scope>
</reference>
<evidence type="ECO:0000256" key="2">
    <source>
        <dbReference type="ARBA" id="ARBA00007637"/>
    </source>
</evidence>
<dbReference type="SUPFAM" id="SSF47473">
    <property type="entry name" value="EF-hand"/>
    <property type="match status" value="1"/>
</dbReference>
<dbReference type="Pfam" id="PF13499">
    <property type="entry name" value="EF-hand_7"/>
    <property type="match status" value="1"/>
</dbReference>
<feature type="compositionally biased region" description="Basic and acidic residues" evidence="7">
    <location>
        <begin position="929"/>
        <end position="939"/>
    </location>
</feature>
<dbReference type="GO" id="GO:0005509">
    <property type="term" value="F:calcium ion binding"/>
    <property type="evidence" value="ECO:0007669"/>
    <property type="project" value="InterPro"/>
</dbReference>
<dbReference type="Pfam" id="PF15908">
    <property type="entry name" value="HMMR_C"/>
    <property type="match status" value="1"/>
</dbReference>
<dbReference type="PROSITE" id="PS50222">
    <property type="entry name" value="EF_HAND_2"/>
    <property type="match status" value="2"/>
</dbReference>
<dbReference type="InterPro" id="IPR001509">
    <property type="entry name" value="Epimerase_deHydtase"/>
</dbReference>
<feature type="compositionally biased region" description="Basic and acidic residues" evidence="7">
    <location>
        <begin position="893"/>
        <end position="911"/>
    </location>
</feature>
<dbReference type="EMBL" id="CAJNDS010000480">
    <property type="protein sequence ID" value="CAE7210591.1"/>
    <property type="molecule type" value="Genomic_DNA"/>
</dbReference>
<feature type="coiled-coil region" evidence="6">
    <location>
        <begin position="627"/>
        <end position="699"/>
    </location>
</feature>
<feature type="region of interest" description="Disordered" evidence="7">
    <location>
        <begin position="472"/>
        <end position="493"/>
    </location>
</feature>
<evidence type="ECO:0000256" key="3">
    <source>
        <dbReference type="ARBA" id="ARBA00022490"/>
    </source>
</evidence>
<feature type="compositionally biased region" description="Polar residues" evidence="7">
    <location>
        <begin position="881"/>
        <end position="892"/>
    </location>
</feature>
<evidence type="ECO:0000256" key="1">
    <source>
        <dbReference type="ARBA" id="ARBA00004186"/>
    </source>
</evidence>
<keyword evidence="10" id="KW-1185">Reference proteome</keyword>
<organism evidence="9 10">
    <name type="scientific">Symbiodinium natans</name>
    <dbReference type="NCBI Taxonomy" id="878477"/>
    <lineage>
        <taxon>Eukaryota</taxon>
        <taxon>Sar</taxon>
        <taxon>Alveolata</taxon>
        <taxon>Dinophyceae</taxon>
        <taxon>Suessiales</taxon>
        <taxon>Symbiodiniaceae</taxon>
        <taxon>Symbiodinium</taxon>
    </lineage>
</organism>
<comment type="similarity">
    <text evidence="2">Belongs to the NAD(P)-dependent epimerase/dehydratase family.</text>
</comment>
<dbReference type="InterPro" id="IPR002048">
    <property type="entry name" value="EF_hand_dom"/>
</dbReference>
<dbReference type="InterPro" id="IPR031794">
    <property type="entry name" value="HMMR_C"/>
</dbReference>
<dbReference type="Pfam" id="PF01370">
    <property type="entry name" value="Epimerase"/>
    <property type="match status" value="1"/>
</dbReference>
<feature type="region of interest" description="Disordered" evidence="7">
    <location>
        <begin position="881"/>
        <end position="959"/>
    </location>
</feature>
<dbReference type="Gene3D" id="3.40.50.720">
    <property type="entry name" value="NAD(P)-binding Rossmann-like Domain"/>
    <property type="match status" value="1"/>
</dbReference>
<comment type="caution">
    <text evidence="9">The sequence shown here is derived from an EMBL/GenBank/DDBJ whole genome shotgun (WGS) entry which is preliminary data.</text>
</comment>
<dbReference type="Proteomes" id="UP000604046">
    <property type="component" value="Unassembled WGS sequence"/>
</dbReference>
<dbReference type="GO" id="GO:0008743">
    <property type="term" value="F:L-threonine 3-dehydrogenase activity"/>
    <property type="evidence" value="ECO:0007669"/>
    <property type="project" value="TreeGrafter"/>
</dbReference>
<dbReference type="InterPro" id="IPR011992">
    <property type="entry name" value="EF-hand-dom_pair"/>
</dbReference>
<dbReference type="PANTHER" id="PTHR42687:SF1">
    <property type="entry name" value="L-THREONINE 3-DEHYDROGENASE, MITOCHONDRIAL"/>
    <property type="match status" value="1"/>
</dbReference>
<feature type="compositionally biased region" description="Pro residues" evidence="7">
    <location>
        <begin position="801"/>
        <end position="812"/>
    </location>
</feature>
<sequence length="1073" mass="120098">MSVLVIGAAGAVGKRLIGALAARGERIVAVDKAPALPESIRTLVMHAETNKDVRDFYTMQRIFQRHRFVHTVWNLAAPLSVVTINGMRNVLWAMYEARVKKILFTDSIGSFGSTDPGSDYGRQKRGVRRLLQEFWRSGGDPRWAVLPGVLHSEPTWGHGTTEYALEALLAAANCLSGKQETDVRVPMIYVDDLIRGLLALQDAPESSLQEPERGYAIPGVSFTAEELFKEIRFHVPNFQYQVELDANMNTFAKLWPDKLSTAEPWRDLSYAPSVGFRDMVFKILIAHRAEARLEAKEAAAMESAAEAQKTLSRLSEVVEERDRLQAELDDLHVGAQQLQADSRQQKQQLQANRHAIDSTSAEVRRLQQDKDELQSQLEKAKSKACSLEMEQHQQNQRKEQLQVQLRTREQELEHAQAALLELQEAKGQVAEVAQTEKRCRGELEEHLVAKAREVDEARVALQKVLEENSQLQSHLEAAHEKASGLEEQVQGHEDRCRALEDDLGEARIQLSAAAAREAQLKEAAASGRSEEQAELADAWAQKELLEAQLAATIARLDEEQAERIRQGARAETLEGDLAAQQRIYSEQASAARCKTVERSWLSLVASAAAHVQDMGRRRVMSELIASRREALNQAKRQTELAELLQAEQQKLAHDGQLQKHQDEDMASCIKENEELRACNRELTLSMQQFKEENDQLHVDNGSLLESVALFEGDLGKVADRHAQLIGHVNKKQKIRYTVKLKEECAQLRLDLNKARHKLMQLEGSRRSDSLYGALASLGYSPVPAITSSPQPKPRGQDQSPASPPQQLPPPTRVSPKGAPARPEEAQRRLRLQECALERVNSDFRHLLTLVQRVIGRSTDERKEINFADLLQDLRQVMAAQAHQSVGSRTDASSVKKEPKEAKEPSTPRARDSLASPLSLRLSSQPPASEEPRPVQDKENQLNVQNQTEGEMGRAATPETHEAVRKVMKQINFALSFGARKLYGRPIQDARSFFEALDRHGNGALERKDIAQGFKRLDIVLPVNTLELLVKTVDQDANGLMSVEELLKALERSERLAAKSEGVSVPPLPRKRLY</sequence>
<dbReference type="InterPro" id="IPR018247">
    <property type="entry name" value="EF_Hand_1_Ca_BS"/>
</dbReference>
<proteinExistence type="inferred from homology"/>
<evidence type="ECO:0000256" key="6">
    <source>
        <dbReference type="SAM" id="Coils"/>
    </source>
</evidence>
<evidence type="ECO:0000256" key="7">
    <source>
        <dbReference type="SAM" id="MobiDB-lite"/>
    </source>
</evidence>
<dbReference type="AlphaFoldDB" id="A0A812JPE3"/>
<feature type="domain" description="EF-hand" evidence="8">
    <location>
        <begin position="1020"/>
        <end position="1055"/>
    </location>
</feature>
<feature type="domain" description="EF-hand" evidence="8">
    <location>
        <begin position="984"/>
        <end position="1019"/>
    </location>
</feature>
<keyword evidence="3" id="KW-0963">Cytoplasm</keyword>
<evidence type="ECO:0000259" key="8">
    <source>
        <dbReference type="PROSITE" id="PS50222"/>
    </source>
</evidence>
<feature type="coiled-coil region" evidence="6">
    <location>
        <begin position="737"/>
        <end position="764"/>
    </location>
</feature>
<comment type="subcellular location">
    <subcellularLocation>
        <location evidence="1">Cytoplasm</location>
        <location evidence="1">Cytoskeleton</location>
        <location evidence="1">Spindle</location>
    </subcellularLocation>
</comment>
<gene>
    <name evidence="9" type="primary">Tdh</name>
    <name evidence="9" type="ORF">SNAT2548_LOCUS7028</name>
</gene>
<keyword evidence="4" id="KW-0106">Calcium</keyword>
<keyword evidence="6" id="KW-0175">Coiled coil</keyword>
<feature type="region of interest" description="Disordered" evidence="7">
    <location>
        <begin position="782"/>
        <end position="826"/>
    </location>
</feature>
<keyword evidence="5" id="KW-0206">Cytoskeleton</keyword>
<evidence type="ECO:0000256" key="4">
    <source>
        <dbReference type="ARBA" id="ARBA00022837"/>
    </source>
</evidence>
<feature type="compositionally biased region" description="Low complexity" evidence="7">
    <location>
        <begin position="912"/>
        <end position="927"/>
    </location>
</feature>
<accession>A0A812JPE3</accession>
<protein>
    <submittedName>
        <fullName evidence="9">Tdh protein</fullName>
    </submittedName>
</protein>